<reference evidence="2" key="1">
    <citation type="journal article" date="2011" name="MBio">
        <title>Novel metabolic attributes of the genus Cyanothece, comprising a group of unicellular nitrogen-fixing Cyanobacteria.</title>
        <authorList>
            <person name="Bandyopadhyay A."/>
            <person name="Elvitigala T."/>
            <person name="Welsh E."/>
            <person name="Stockel J."/>
            <person name="Liberton M."/>
            <person name="Min H."/>
            <person name="Sherman L.A."/>
            <person name="Pakrasi H.B."/>
        </authorList>
    </citation>
    <scope>NUCLEOTIDE SEQUENCE [LARGE SCALE GENOMIC DNA]</scope>
    <source>
        <strain evidence="2">PCC 8801</strain>
    </source>
</reference>
<evidence type="ECO:0000313" key="1">
    <source>
        <dbReference type="EMBL" id="ACK64220.1"/>
    </source>
</evidence>
<sequence>MSNIPDYINLSYDFNIQGYVIIRNFFSQPEIHHITSCVEPIYQQWLKENRDALIRDELINMHSLTHPKYFQDNCLDRIKFFELIASPKLTNLVENIFDQGIIFHNTQLFFNSHNKSKSPYWHRDLQYSSIDDTIQKKEQKNLCLLHIRIPLVAEKGIELIPETHQRWDSELEKNVRFQLNGHTNSEDLPGTVLIELNVGDILIFDAQMIHRGNYRLNKVRKALDLCVAKQHPLTKIFLDKDLLPNNEEIAFIRNNQWYQY</sequence>
<dbReference type="HOGENOM" id="CLU_092770_0_0_3"/>
<keyword evidence="2" id="KW-1185">Reference proteome</keyword>
<dbReference type="GO" id="GO:0016706">
    <property type="term" value="F:2-oxoglutarate-dependent dioxygenase activity"/>
    <property type="evidence" value="ECO:0007669"/>
    <property type="project" value="UniProtKB-ARBA"/>
</dbReference>
<dbReference type="eggNOG" id="COG5285">
    <property type="taxonomic scope" value="Bacteria"/>
</dbReference>
<proteinExistence type="predicted"/>
<evidence type="ECO:0008006" key="3">
    <source>
        <dbReference type="Google" id="ProtNLM"/>
    </source>
</evidence>
<dbReference type="EMBL" id="CP001287">
    <property type="protein sequence ID" value="ACK64220.1"/>
    <property type="molecule type" value="Genomic_DNA"/>
</dbReference>
<dbReference type="STRING" id="41431.PCC8801_0114"/>
<dbReference type="KEGG" id="cyp:PCC8801_0114"/>
<accession>B7K0R6</accession>
<dbReference type="Proteomes" id="UP000008204">
    <property type="component" value="Chromosome"/>
</dbReference>
<dbReference type="InterPro" id="IPR008775">
    <property type="entry name" value="Phytyl_CoA_dOase-like"/>
</dbReference>
<dbReference type="Pfam" id="PF05721">
    <property type="entry name" value="PhyH"/>
    <property type="match status" value="1"/>
</dbReference>
<name>B7K0R6_RIPO1</name>
<dbReference type="SUPFAM" id="SSF51197">
    <property type="entry name" value="Clavaminate synthase-like"/>
    <property type="match status" value="1"/>
</dbReference>
<dbReference type="OrthoDB" id="9814777at2"/>
<protein>
    <recommendedName>
        <fullName evidence="3">Phytanoyl-CoA dioxygenase</fullName>
    </recommendedName>
</protein>
<organism evidence="1 2">
    <name type="scientific">Rippkaea orientalis (strain PCC 8801 / RF-1)</name>
    <name type="common">Cyanothece sp. (strain PCC 8801)</name>
    <dbReference type="NCBI Taxonomy" id="41431"/>
    <lineage>
        <taxon>Bacteria</taxon>
        <taxon>Bacillati</taxon>
        <taxon>Cyanobacteriota</taxon>
        <taxon>Cyanophyceae</taxon>
        <taxon>Oscillatoriophycideae</taxon>
        <taxon>Chroococcales</taxon>
        <taxon>Aphanothecaceae</taxon>
        <taxon>Rippkaea</taxon>
        <taxon>Rippkaea orientalis</taxon>
    </lineage>
</organism>
<dbReference type="RefSeq" id="WP_012593497.1">
    <property type="nucleotide sequence ID" value="NC_011726.1"/>
</dbReference>
<evidence type="ECO:0000313" key="2">
    <source>
        <dbReference type="Proteomes" id="UP000008204"/>
    </source>
</evidence>
<gene>
    <name evidence="1" type="ordered locus">PCC8801_0114</name>
</gene>
<dbReference type="AlphaFoldDB" id="B7K0R6"/>
<dbReference type="Gene3D" id="2.60.120.620">
    <property type="entry name" value="q2cbj1_9rhob like domain"/>
    <property type="match status" value="1"/>
</dbReference>